<organism evidence="5">
    <name type="scientific">marine metagenome</name>
    <dbReference type="NCBI Taxonomy" id="408172"/>
    <lineage>
        <taxon>unclassified sequences</taxon>
        <taxon>metagenomes</taxon>
        <taxon>ecological metagenomes</taxon>
    </lineage>
</organism>
<evidence type="ECO:0000256" key="3">
    <source>
        <dbReference type="ARBA" id="ARBA00023125"/>
    </source>
</evidence>
<dbReference type="GO" id="GO:0000703">
    <property type="term" value="F:oxidized pyrimidine nucleobase lesion DNA N-glycosylase activity"/>
    <property type="evidence" value="ECO:0007669"/>
    <property type="project" value="TreeGrafter"/>
</dbReference>
<reference evidence="5" key="1">
    <citation type="submission" date="2018-05" db="EMBL/GenBank/DDBJ databases">
        <authorList>
            <person name="Lanie J.A."/>
            <person name="Ng W.-L."/>
            <person name="Kazmierczak K.M."/>
            <person name="Andrzejewski T.M."/>
            <person name="Davidsen T.M."/>
            <person name="Wayne K.J."/>
            <person name="Tettelin H."/>
            <person name="Glass J.I."/>
            <person name="Rusch D."/>
            <person name="Podicherti R."/>
            <person name="Tsui H.-C.T."/>
            <person name="Winkler M.E."/>
        </authorList>
    </citation>
    <scope>NUCLEOTIDE SEQUENCE</scope>
</reference>
<dbReference type="GO" id="GO:0006284">
    <property type="term" value="P:base-excision repair"/>
    <property type="evidence" value="ECO:0007669"/>
    <property type="project" value="InterPro"/>
</dbReference>
<keyword evidence="2" id="KW-0378">Hydrolase</keyword>
<dbReference type="InterPro" id="IPR036895">
    <property type="entry name" value="Uracil-DNA_glycosylase-like_sf"/>
</dbReference>
<dbReference type="PANTHER" id="PTHR13235:SF2">
    <property type="entry name" value="SINGLE-STRAND SELECTIVE MONOFUNCTIONAL URACIL DNA GLYCOSYLASE"/>
    <property type="match status" value="1"/>
</dbReference>
<dbReference type="AlphaFoldDB" id="A0A382YL41"/>
<dbReference type="GO" id="GO:0017065">
    <property type="term" value="F:single-strand selective uracil DNA N-glycosylase activity"/>
    <property type="evidence" value="ECO:0007669"/>
    <property type="project" value="InterPro"/>
</dbReference>
<dbReference type="GO" id="GO:0003677">
    <property type="term" value="F:DNA binding"/>
    <property type="evidence" value="ECO:0007669"/>
    <property type="project" value="UniProtKB-KW"/>
</dbReference>
<dbReference type="Gene3D" id="3.40.470.10">
    <property type="entry name" value="Uracil-DNA glycosylase-like domain"/>
    <property type="match status" value="1"/>
</dbReference>
<keyword evidence="4" id="KW-0234">DNA repair</keyword>
<keyword evidence="1" id="KW-0227">DNA damage</keyword>
<sequence length="112" mass="12845">MPEKLIRITRRLVRELEPLRFSDPIACVYNPLVYARRAHEQYIRRFARRGVESVLLGINGGPFGMAQTGVPFGEVHHVRDWLGIEEKIDKPPLEHPKRPIQGFDCARSEVSG</sequence>
<evidence type="ECO:0000313" key="5">
    <source>
        <dbReference type="EMBL" id="SVD83934.1"/>
    </source>
</evidence>
<dbReference type="SUPFAM" id="SSF52141">
    <property type="entry name" value="Uracil-DNA glycosylase-like"/>
    <property type="match status" value="1"/>
</dbReference>
<evidence type="ECO:0000256" key="2">
    <source>
        <dbReference type="ARBA" id="ARBA00022801"/>
    </source>
</evidence>
<dbReference type="EMBL" id="UINC01176690">
    <property type="protein sequence ID" value="SVD83934.1"/>
    <property type="molecule type" value="Genomic_DNA"/>
</dbReference>
<proteinExistence type="predicted"/>
<accession>A0A382YL41</accession>
<feature type="non-terminal residue" evidence="5">
    <location>
        <position position="112"/>
    </location>
</feature>
<dbReference type="PANTHER" id="PTHR13235">
    <property type="entry name" value="SINGLE-STRAND SELECTIVE MONOFUNCTIONAL URACIL DNA GLYCOSYLASE"/>
    <property type="match status" value="1"/>
</dbReference>
<name>A0A382YL41_9ZZZZ</name>
<evidence type="ECO:0008006" key="6">
    <source>
        <dbReference type="Google" id="ProtNLM"/>
    </source>
</evidence>
<evidence type="ECO:0000256" key="4">
    <source>
        <dbReference type="ARBA" id="ARBA00023204"/>
    </source>
</evidence>
<protein>
    <recommendedName>
        <fullName evidence="6">Single-stranded DNA-binding protein</fullName>
    </recommendedName>
</protein>
<dbReference type="InterPro" id="IPR039134">
    <property type="entry name" value="SMUG1"/>
</dbReference>
<keyword evidence="3" id="KW-0238">DNA-binding</keyword>
<gene>
    <name evidence="5" type="ORF">METZ01_LOCUS436788</name>
</gene>
<evidence type="ECO:0000256" key="1">
    <source>
        <dbReference type="ARBA" id="ARBA00022763"/>
    </source>
</evidence>